<name>A0A319DGL9_9EURO</name>
<protein>
    <submittedName>
        <fullName evidence="2">Uncharacterized protein</fullName>
    </submittedName>
</protein>
<dbReference type="OrthoDB" id="4509278at2759"/>
<feature type="signal peptide" evidence="1">
    <location>
        <begin position="1"/>
        <end position="19"/>
    </location>
</feature>
<organism evidence="2 3">
    <name type="scientific">Aspergillus ellipticus CBS 707.79</name>
    <dbReference type="NCBI Taxonomy" id="1448320"/>
    <lineage>
        <taxon>Eukaryota</taxon>
        <taxon>Fungi</taxon>
        <taxon>Dikarya</taxon>
        <taxon>Ascomycota</taxon>
        <taxon>Pezizomycotina</taxon>
        <taxon>Eurotiomycetes</taxon>
        <taxon>Eurotiomycetidae</taxon>
        <taxon>Eurotiales</taxon>
        <taxon>Aspergillaceae</taxon>
        <taxon>Aspergillus</taxon>
        <taxon>Aspergillus subgen. Circumdati</taxon>
    </lineage>
</organism>
<keyword evidence="1" id="KW-0732">Signal</keyword>
<dbReference type="EMBL" id="KZ825836">
    <property type="protein sequence ID" value="PYH96566.1"/>
    <property type="molecule type" value="Genomic_DNA"/>
</dbReference>
<evidence type="ECO:0000256" key="1">
    <source>
        <dbReference type="SAM" id="SignalP"/>
    </source>
</evidence>
<reference evidence="2 3" key="1">
    <citation type="submission" date="2018-02" db="EMBL/GenBank/DDBJ databases">
        <title>The genomes of Aspergillus section Nigri reveals drivers in fungal speciation.</title>
        <authorList>
            <consortium name="DOE Joint Genome Institute"/>
            <person name="Vesth T.C."/>
            <person name="Nybo J."/>
            <person name="Theobald S."/>
            <person name="Brandl J."/>
            <person name="Frisvad J.C."/>
            <person name="Nielsen K.F."/>
            <person name="Lyhne E.K."/>
            <person name="Kogle M.E."/>
            <person name="Kuo A."/>
            <person name="Riley R."/>
            <person name="Clum A."/>
            <person name="Nolan M."/>
            <person name="Lipzen A."/>
            <person name="Salamov A."/>
            <person name="Henrissat B."/>
            <person name="Wiebenga A."/>
            <person name="De vries R.P."/>
            <person name="Grigoriev I.V."/>
            <person name="Mortensen U.H."/>
            <person name="Andersen M.R."/>
            <person name="Baker S.E."/>
        </authorList>
    </citation>
    <scope>NUCLEOTIDE SEQUENCE [LARGE SCALE GENOMIC DNA]</scope>
    <source>
        <strain evidence="2 3">CBS 707.79</strain>
    </source>
</reference>
<dbReference type="Proteomes" id="UP000247810">
    <property type="component" value="Unassembled WGS sequence"/>
</dbReference>
<gene>
    <name evidence="2" type="ORF">BO71DRAFT_482002</name>
</gene>
<sequence>MKTTLIATALSSLAVLASAQAYFEVAITFTGADGAYYNQHFPTDDNSHPITNSMVVYNISSAGGGFCTFGGVNGTDVVVFGPETVAVDPPQAMSWGDCQTD</sequence>
<evidence type="ECO:0000313" key="3">
    <source>
        <dbReference type="Proteomes" id="UP000247810"/>
    </source>
</evidence>
<keyword evidence="3" id="KW-1185">Reference proteome</keyword>
<proteinExistence type="predicted"/>
<evidence type="ECO:0000313" key="2">
    <source>
        <dbReference type="EMBL" id="PYH96566.1"/>
    </source>
</evidence>
<accession>A0A319DGL9</accession>
<feature type="chain" id="PRO_5016309203" evidence="1">
    <location>
        <begin position="20"/>
        <end position="101"/>
    </location>
</feature>
<dbReference type="VEuPathDB" id="FungiDB:BO71DRAFT_482002"/>
<dbReference type="AlphaFoldDB" id="A0A319DGL9"/>